<name>A0A8S4B6X2_9TELE</name>
<organism evidence="1 2">
    <name type="scientific">Menidia menidia</name>
    <name type="common">Atlantic silverside</name>
    <dbReference type="NCBI Taxonomy" id="238744"/>
    <lineage>
        <taxon>Eukaryota</taxon>
        <taxon>Metazoa</taxon>
        <taxon>Chordata</taxon>
        <taxon>Craniata</taxon>
        <taxon>Vertebrata</taxon>
        <taxon>Euteleostomi</taxon>
        <taxon>Actinopterygii</taxon>
        <taxon>Neopterygii</taxon>
        <taxon>Teleostei</taxon>
        <taxon>Neoteleostei</taxon>
        <taxon>Acanthomorphata</taxon>
        <taxon>Ovalentaria</taxon>
        <taxon>Atherinomorphae</taxon>
        <taxon>Atheriniformes</taxon>
        <taxon>Atherinopsidae</taxon>
        <taxon>Menidiinae</taxon>
        <taxon>Menidia</taxon>
    </lineage>
</organism>
<evidence type="ECO:0000313" key="1">
    <source>
        <dbReference type="EMBL" id="CAG5924037.1"/>
    </source>
</evidence>
<dbReference type="AlphaFoldDB" id="A0A8S4B6X2"/>
<comment type="caution">
    <text evidence="1">The sequence shown here is derived from an EMBL/GenBank/DDBJ whole genome shotgun (WGS) entry which is preliminary data.</text>
</comment>
<dbReference type="Proteomes" id="UP000677803">
    <property type="component" value="Unassembled WGS sequence"/>
</dbReference>
<feature type="non-terminal residue" evidence="1">
    <location>
        <position position="107"/>
    </location>
</feature>
<dbReference type="EMBL" id="CAJRST010011112">
    <property type="protein sequence ID" value="CAG5924037.1"/>
    <property type="molecule type" value="Genomic_DNA"/>
</dbReference>
<gene>
    <name evidence="1" type="ORF">MMEN_LOCUS10738</name>
</gene>
<proteinExistence type="predicted"/>
<reference evidence="1" key="1">
    <citation type="submission" date="2021-05" db="EMBL/GenBank/DDBJ databases">
        <authorList>
            <person name="Tigano A."/>
        </authorList>
    </citation>
    <scope>NUCLEOTIDE SEQUENCE</scope>
</reference>
<accession>A0A8S4B6X2</accession>
<evidence type="ECO:0000313" key="2">
    <source>
        <dbReference type="Proteomes" id="UP000677803"/>
    </source>
</evidence>
<dbReference type="OrthoDB" id="9996331at2759"/>
<keyword evidence="2" id="KW-1185">Reference proteome</keyword>
<protein>
    <submittedName>
        <fullName evidence="1">(Atlantic silverside) hypothetical protein</fullName>
    </submittedName>
</protein>
<sequence length="107" mass="12423">MMVASFAGEGEVSNKPRSRWSPGFALAEEVQHHNLLFMDDNAHHISPELSQLNFRKSECFIWYGQQCPHDLKPKEHVWDQLKQRLYDSSTPPCDLAELRVVLVEEMN</sequence>